<evidence type="ECO:0000259" key="2">
    <source>
        <dbReference type="Pfam" id="PF00884"/>
    </source>
</evidence>
<evidence type="ECO:0000313" key="4">
    <source>
        <dbReference type="Proteomes" id="UP001208912"/>
    </source>
</evidence>
<keyword evidence="1" id="KW-0472">Membrane</keyword>
<organism evidence="3 4">
    <name type="scientific">Leptospira soteropolitanensis</name>
    <dbReference type="NCBI Taxonomy" id="2950025"/>
    <lineage>
        <taxon>Bacteria</taxon>
        <taxon>Pseudomonadati</taxon>
        <taxon>Spirochaetota</taxon>
        <taxon>Spirochaetia</taxon>
        <taxon>Leptospirales</taxon>
        <taxon>Leptospiraceae</taxon>
        <taxon>Leptospira</taxon>
    </lineage>
</organism>
<proteinExistence type="predicted"/>
<comment type="caution">
    <text evidence="3">The sequence shown here is derived from an EMBL/GenBank/DDBJ whole genome shotgun (WGS) entry which is preliminary data.</text>
</comment>
<dbReference type="EMBL" id="JAMQPM010000001">
    <property type="protein sequence ID" value="MCW7524799.1"/>
    <property type="molecule type" value="Genomic_DNA"/>
</dbReference>
<feature type="domain" description="Sulfatase N-terminal" evidence="2">
    <location>
        <begin position="196"/>
        <end position="463"/>
    </location>
</feature>
<dbReference type="SUPFAM" id="SSF53649">
    <property type="entry name" value="Alkaline phosphatase-like"/>
    <property type="match status" value="1"/>
</dbReference>
<dbReference type="Gene3D" id="3.40.720.10">
    <property type="entry name" value="Alkaline Phosphatase, subunit A"/>
    <property type="match status" value="1"/>
</dbReference>
<keyword evidence="1" id="KW-1133">Transmembrane helix</keyword>
<dbReference type="RefSeq" id="WP_265365515.1">
    <property type="nucleotide sequence ID" value="NZ_JAMQPM010000001.1"/>
</dbReference>
<name>A0ABT3MD26_9LEPT</name>
<sequence length="546" mass="64113">MKLNKFLITAILSSLKNTPMFFIYLSLYCFQGLFSGAIGVWVYFHGFFLNTFTVVVLILEIYLRNKQIQGIKYSLILRVILWTLYLILLGYQQVYQTSVNFELFLYFFKHIRLLSTDIIGFLYQWKLSQWIVLFIGFYWILNKNRKKIFISLSVVILFFLSFISENEELDVSKYLPVSLSQAKRVKSVLESIHDKPNIVFVLLEGVSRKHLSTQTSKYINFSLLEGAHFWIPMPHTSKSLFTWMTGQSQLNLSRLNIDKSILESSFPVLLHRDHNYQTIMIYTQSIYFEGMESFFPKIFQSVWDKTTLEKEYGSLYSSFSWGMDDRVILSAQKRMIQKTNSPIFVLVGLSQTHSPYFISKNRSESEWKSPSFRYKVALQEEVKVIDSIISYWKEHSSRETVVILSADHGESFGEEGAHAHNYSLYNQETDVPFLLYFVKSGEIYRPKKGSSVDFKTTILGLLDEDKDQVHLDQSKNFFSADYKLNLFSKTWNSEIQKSWITLDKKYIYHSDRDQLLEMDLDDRNRKQVTDVRLKDKLVNQIISGIH</sequence>
<feature type="transmembrane region" description="Helical" evidence="1">
    <location>
        <begin position="122"/>
        <end position="141"/>
    </location>
</feature>
<keyword evidence="4" id="KW-1185">Reference proteome</keyword>
<dbReference type="InterPro" id="IPR017850">
    <property type="entry name" value="Alkaline_phosphatase_core_sf"/>
</dbReference>
<feature type="transmembrane region" description="Helical" evidence="1">
    <location>
        <begin position="148"/>
        <end position="164"/>
    </location>
</feature>
<feature type="transmembrane region" description="Helical" evidence="1">
    <location>
        <begin position="47"/>
        <end position="63"/>
    </location>
</feature>
<feature type="transmembrane region" description="Helical" evidence="1">
    <location>
        <begin position="75"/>
        <end position="94"/>
    </location>
</feature>
<feature type="transmembrane region" description="Helical" evidence="1">
    <location>
        <begin position="21"/>
        <end position="41"/>
    </location>
</feature>
<keyword evidence="1" id="KW-0812">Transmembrane</keyword>
<evidence type="ECO:0000313" key="3">
    <source>
        <dbReference type="EMBL" id="MCW7524799.1"/>
    </source>
</evidence>
<gene>
    <name evidence="3" type="ORF">ND861_00450</name>
</gene>
<dbReference type="Proteomes" id="UP001208912">
    <property type="component" value="Unassembled WGS sequence"/>
</dbReference>
<accession>A0ABT3MD26</accession>
<dbReference type="Pfam" id="PF00884">
    <property type="entry name" value="Sulfatase"/>
    <property type="match status" value="1"/>
</dbReference>
<protein>
    <submittedName>
        <fullName evidence="3">LTA synthase family protein</fullName>
    </submittedName>
</protein>
<dbReference type="InterPro" id="IPR000917">
    <property type="entry name" value="Sulfatase_N"/>
</dbReference>
<evidence type="ECO:0000256" key="1">
    <source>
        <dbReference type="SAM" id="Phobius"/>
    </source>
</evidence>
<reference evidence="3 4" key="1">
    <citation type="submission" date="2022-06" db="EMBL/GenBank/DDBJ databases">
        <title>Leptospira isolates from biofilms formed at urban environments.</title>
        <authorList>
            <person name="Ribeiro P.S."/>
            <person name="Sousa T."/>
            <person name="Carvalho N."/>
            <person name="Aburjaile F."/>
            <person name="Neves F."/>
            <person name="Oliveira D."/>
            <person name="Blanco L."/>
            <person name="Lima J."/>
            <person name="Costa F."/>
            <person name="Brenig B."/>
            <person name="Soares S."/>
            <person name="Ramos R."/>
            <person name="Goes-Neto A."/>
            <person name="Matiuzzi M."/>
            <person name="Azevedo V."/>
            <person name="Ristow P."/>
        </authorList>
    </citation>
    <scope>NUCLEOTIDE SEQUENCE [LARGE SCALE GENOMIC DNA]</scope>
    <source>
        <strain evidence="3 4">VSF19</strain>
    </source>
</reference>